<keyword evidence="3" id="KW-1185">Reference proteome</keyword>
<dbReference type="PANTHER" id="PTHR42085">
    <property type="entry name" value="F-BOX DOMAIN-CONTAINING PROTEIN"/>
    <property type="match status" value="1"/>
</dbReference>
<evidence type="ECO:0000313" key="3">
    <source>
        <dbReference type="Proteomes" id="UP001326199"/>
    </source>
</evidence>
<dbReference type="EMBL" id="JAFFHB010000005">
    <property type="protein sequence ID" value="KAK4666405.1"/>
    <property type="molecule type" value="Genomic_DNA"/>
</dbReference>
<gene>
    <name evidence="2" type="ORF">QC763_404170</name>
</gene>
<feature type="compositionally biased region" description="Basic and acidic residues" evidence="1">
    <location>
        <begin position="628"/>
        <end position="646"/>
    </location>
</feature>
<name>A0ABR0HEE7_9PEZI</name>
<feature type="region of interest" description="Disordered" evidence="1">
    <location>
        <begin position="626"/>
        <end position="649"/>
    </location>
</feature>
<sequence length="694" mass="78225">MDLQNRPPVSQCLDSAIFTFDLSTTANSSTCRKLTTLTMPLPPILRLSPDTRRRVYLYLGLAPWKPAERYIFNLHRGNVLMDESDDSTNPVQFHGLLLSCRVIYQETAVLLYSANSFVAYLEDDCDRLLALTTTAISSLTHLKIVVNQNSCHQQCTQCINSRVEDSSLYCYHQPTPEPCDEDASQAADQPPNGRLLTSSDTTTESLFENWRSAIEHLSASLVPGRLTLSVVCDVAHDDLKAGKLVVAPMALLPRLNDCHIRLSWRANAKLQQLARDAVEQARCIALPKSTAPSSSSPLLRLPRELRLRILAYTDLVTPIREVSWDGETYKADGSSNYLSWHRAGFDNGTLARCRSDHHYGCKFKSCWSRGSADRYIGCFCSVRHAAVSSTCRCWSPPTPLFLVCRSLCYEAQHVFFSSNRFIVHDHVYTDTNSGTRMQSTWGLSTYPHARLTASKFLRDKVPDNSLGSIRFLELTFPAYSHEAWPDPDGPAIKEWIETIKHVNDKLNKPGLTLRIIMADAAHCAQETQRTMTDENGEVVKRAYTSLIDPLRCLGQDCTGEPLHRFYAHLPDPLAWTEASEALLAEDPCKYFHGINLKEQKLREEAERLVLGDERYEKQWGCAGVDVGHTGEGEGKDDYHDDGRSNEDNDYAINEASGTLLAKTLEEWEEDERELKEPKGSYWLFFHHLLRSGAL</sequence>
<dbReference type="RefSeq" id="XP_062766371.1">
    <property type="nucleotide sequence ID" value="XM_062912062.1"/>
</dbReference>
<dbReference type="GeneID" id="87932405"/>
<accession>A0ABR0HEE7</accession>
<reference evidence="2 3" key="1">
    <citation type="journal article" date="2023" name="bioRxiv">
        <title>High-quality genome assemblies of four members of thePodospora anserinaspecies complex.</title>
        <authorList>
            <person name="Ament-Velasquez S.L."/>
            <person name="Vogan A.A."/>
            <person name="Wallerman O."/>
            <person name="Hartmann F."/>
            <person name="Gautier V."/>
            <person name="Silar P."/>
            <person name="Giraud T."/>
            <person name="Johannesson H."/>
        </authorList>
    </citation>
    <scope>NUCLEOTIDE SEQUENCE [LARGE SCALE GENOMIC DNA]</scope>
    <source>
        <strain evidence="2 3">CBS 411.78</strain>
    </source>
</reference>
<evidence type="ECO:0008006" key="4">
    <source>
        <dbReference type="Google" id="ProtNLM"/>
    </source>
</evidence>
<comment type="caution">
    <text evidence="2">The sequence shown here is derived from an EMBL/GenBank/DDBJ whole genome shotgun (WGS) entry which is preliminary data.</text>
</comment>
<evidence type="ECO:0000256" key="1">
    <source>
        <dbReference type="SAM" id="MobiDB-lite"/>
    </source>
</evidence>
<proteinExistence type="predicted"/>
<dbReference type="PANTHER" id="PTHR42085:SF6">
    <property type="entry name" value="F-BOX DOMAIN-CONTAINING PROTEIN"/>
    <property type="match status" value="1"/>
</dbReference>
<protein>
    <recommendedName>
        <fullName evidence="4">F-box domain-containing protein</fullName>
    </recommendedName>
</protein>
<dbReference type="Proteomes" id="UP001326199">
    <property type="component" value="Unassembled WGS sequence"/>
</dbReference>
<evidence type="ECO:0000313" key="2">
    <source>
        <dbReference type="EMBL" id="KAK4666405.1"/>
    </source>
</evidence>
<organism evidence="2 3">
    <name type="scientific">Podospora pseudopauciseta</name>
    <dbReference type="NCBI Taxonomy" id="2093780"/>
    <lineage>
        <taxon>Eukaryota</taxon>
        <taxon>Fungi</taxon>
        <taxon>Dikarya</taxon>
        <taxon>Ascomycota</taxon>
        <taxon>Pezizomycotina</taxon>
        <taxon>Sordariomycetes</taxon>
        <taxon>Sordariomycetidae</taxon>
        <taxon>Sordariales</taxon>
        <taxon>Podosporaceae</taxon>
        <taxon>Podospora</taxon>
    </lineage>
</organism>
<dbReference type="InterPro" id="IPR038883">
    <property type="entry name" value="AN11006-like"/>
</dbReference>